<evidence type="ECO:0008006" key="3">
    <source>
        <dbReference type="Google" id="ProtNLM"/>
    </source>
</evidence>
<evidence type="ECO:0000313" key="2">
    <source>
        <dbReference type="Proteomes" id="UP001501442"/>
    </source>
</evidence>
<dbReference type="Gene3D" id="1.25.10.10">
    <property type="entry name" value="Leucine-rich Repeat Variant"/>
    <property type="match status" value="2"/>
</dbReference>
<comment type="caution">
    <text evidence="1">The sequence shown here is derived from an EMBL/GenBank/DDBJ whole genome shotgun (WGS) entry which is preliminary data.</text>
</comment>
<dbReference type="InterPro" id="IPR011989">
    <property type="entry name" value="ARM-like"/>
</dbReference>
<keyword evidence="2" id="KW-1185">Reference proteome</keyword>
<dbReference type="Proteomes" id="UP001501442">
    <property type="component" value="Unassembled WGS sequence"/>
</dbReference>
<dbReference type="EMBL" id="BAABHK010000002">
    <property type="protein sequence ID" value="GAA4623971.1"/>
    <property type="molecule type" value="Genomic_DNA"/>
</dbReference>
<accession>A0ABP8U743</accession>
<name>A0ABP8U743_9ACTN</name>
<protein>
    <recommendedName>
        <fullName evidence="3">HEAT repeat domain-containing protein</fullName>
    </recommendedName>
</protein>
<dbReference type="SUPFAM" id="SSF48371">
    <property type="entry name" value="ARM repeat"/>
    <property type="match status" value="1"/>
</dbReference>
<dbReference type="Pfam" id="PF13646">
    <property type="entry name" value="HEAT_2"/>
    <property type="match status" value="1"/>
</dbReference>
<gene>
    <name evidence="1" type="ORF">GCM10023196_022390</name>
</gene>
<organism evidence="1 2">
    <name type="scientific">Actinoallomurus vinaceus</name>
    <dbReference type="NCBI Taxonomy" id="1080074"/>
    <lineage>
        <taxon>Bacteria</taxon>
        <taxon>Bacillati</taxon>
        <taxon>Actinomycetota</taxon>
        <taxon>Actinomycetes</taxon>
        <taxon>Streptosporangiales</taxon>
        <taxon>Thermomonosporaceae</taxon>
        <taxon>Actinoallomurus</taxon>
    </lineage>
</organism>
<reference evidence="2" key="1">
    <citation type="journal article" date="2019" name="Int. J. Syst. Evol. Microbiol.">
        <title>The Global Catalogue of Microorganisms (GCM) 10K type strain sequencing project: providing services to taxonomists for standard genome sequencing and annotation.</title>
        <authorList>
            <consortium name="The Broad Institute Genomics Platform"/>
            <consortium name="The Broad Institute Genome Sequencing Center for Infectious Disease"/>
            <person name="Wu L."/>
            <person name="Ma J."/>
        </authorList>
    </citation>
    <scope>NUCLEOTIDE SEQUENCE [LARGE SCALE GENOMIC DNA]</scope>
    <source>
        <strain evidence="2">JCM 17939</strain>
    </source>
</reference>
<proteinExistence type="predicted"/>
<sequence>MRSGRQSTLTLWRPVGPAELALVRASGWRAWPPRLPDQPIFYPVLNEAYAVKIARGWNVPALGAGFVTRFTVDAEFARRYPVRQAGGRTITELWVPAEELEEFNAHLVGPIEVVREFHAPGYGPFAVRVAEAAAGRESAYDVMTMLSVAGADTWIGLDRAFRTDALTYGGDGVTTLKDERLLALVAACSRDGRRREAALASAVFRTEGFLLPALVLRTADWVPQVREQAWRSLAAALRAADGPALVAAAGVAVAMGSWARGDRALETLMAALRSAPVETLAAARAHRDLGLRRAAYGAWLESGRGRHQEVMDAALSEPDPVCRVRCAERLVTEAVRDERPDVLERLLEEGSAKVRVEALTALVKIGRPQAGAAHLADRSAMMRATAQWAVRRTGREPAALYRQALTADSEPGRTRALVTGLGECGTLHDVEVLLPFLGHPSPRVRAEAVRAVRRLGGSRTRIAGMLADPAPVVVRAAYAALHTEPDAVPAAQLWEWLSADAPRHVRLGAYELLRALDTWTRVHVDLHLLAARDVGLGDRAHADLLAWLRGDAATAYRMPPEEVRLRLEPLIAAAEPVVGGEQARRLRWHLGIG</sequence>
<evidence type="ECO:0000313" key="1">
    <source>
        <dbReference type="EMBL" id="GAA4623971.1"/>
    </source>
</evidence>
<dbReference type="InterPro" id="IPR016024">
    <property type="entry name" value="ARM-type_fold"/>
</dbReference>